<protein>
    <recommendedName>
        <fullName evidence="9">Acetylglutamate kinase</fullName>
        <ecNumber evidence="9">2.7.2.8</ecNumber>
    </recommendedName>
    <alternativeName>
        <fullName evidence="9">N-acetyl-L-glutamate 5-phosphotransferase</fullName>
    </alternativeName>
    <alternativeName>
        <fullName evidence="9">NAG kinase</fullName>
        <shortName evidence="9">NAGK</shortName>
    </alternativeName>
</protein>
<accession>A0ABS1QIY7</accession>
<dbReference type="RefSeq" id="WP_202093072.1">
    <property type="nucleotide sequence ID" value="NZ_JAELVM010000003.1"/>
</dbReference>
<proteinExistence type="inferred from homology"/>
<name>A0ABS1QIY7_9FLAO</name>
<keyword evidence="12" id="KW-1185">Reference proteome</keyword>
<keyword evidence="2 9" id="KW-0055">Arginine biosynthesis</keyword>
<dbReference type="EC" id="2.7.2.8" evidence="9"/>
<dbReference type="Gene3D" id="3.40.1160.10">
    <property type="entry name" value="Acetylglutamate kinase-like"/>
    <property type="match status" value="1"/>
</dbReference>
<keyword evidence="6 9" id="KW-0418">Kinase</keyword>
<keyword evidence="3 9" id="KW-0028">Amino-acid biosynthesis</keyword>
<keyword evidence="7 9" id="KW-0067">ATP-binding</keyword>
<dbReference type="PANTHER" id="PTHR23342:SF0">
    <property type="entry name" value="N-ACETYLGLUTAMATE SYNTHASE, MITOCHONDRIAL"/>
    <property type="match status" value="1"/>
</dbReference>
<evidence type="ECO:0000256" key="7">
    <source>
        <dbReference type="ARBA" id="ARBA00022840"/>
    </source>
</evidence>
<dbReference type="Pfam" id="PF00696">
    <property type="entry name" value="AA_kinase"/>
    <property type="match status" value="1"/>
</dbReference>
<dbReference type="InterPro" id="IPR037528">
    <property type="entry name" value="ArgB"/>
</dbReference>
<feature type="binding site" evidence="9">
    <location>
        <position position="160"/>
    </location>
    <ligand>
        <name>substrate</name>
    </ligand>
</feature>
<comment type="similarity">
    <text evidence="9">Belongs to the acetylglutamate kinase family. ArgB subfamily.</text>
</comment>
<evidence type="ECO:0000256" key="6">
    <source>
        <dbReference type="ARBA" id="ARBA00022777"/>
    </source>
</evidence>
<feature type="binding site" evidence="9">
    <location>
        <begin position="41"/>
        <end position="42"/>
    </location>
    <ligand>
        <name>substrate</name>
    </ligand>
</feature>
<evidence type="ECO:0000256" key="5">
    <source>
        <dbReference type="ARBA" id="ARBA00022741"/>
    </source>
</evidence>
<feature type="binding site" evidence="9">
    <location>
        <position position="63"/>
    </location>
    <ligand>
        <name>substrate</name>
    </ligand>
</feature>
<dbReference type="NCBIfam" id="TIGR00761">
    <property type="entry name" value="argB"/>
    <property type="match status" value="1"/>
</dbReference>
<feature type="site" description="Transition state stabilizer" evidence="9">
    <location>
        <position position="226"/>
    </location>
</feature>
<sequence length="265" mass="29377">MKEKLYIIKIGGALIDDPELLDQFLGQFSEIKEKKILVHGGGKLATTLADKLGVEQKLINGRRITDKETLDIVAMVYAGSINKNIVAKLQQKKCKAIGFSGADANLIKAKKREHAEIDFGFVGDIEKKSINKKLISKLIKLQLIPVFSAITHDKKGNLFNTNADTIASVIAQALSVKYDVELLYCFDKEGVLEDIDNPESVIKTISEEEFSALKDEGKLHKGILPKLENALSAVKNNVDKVFLIKETQLKNHIENHHEGTEICLS</sequence>
<organism evidence="11 12">
    <name type="scientific">Chryseobacterium endalhagicum</name>
    <dbReference type="NCBI Taxonomy" id="2797638"/>
    <lineage>
        <taxon>Bacteria</taxon>
        <taxon>Pseudomonadati</taxon>
        <taxon>Bacteroidota</taxon>
        <taxon>Flavobacteriia</taxon>
        <taxon>Flavobacteriales</taxon>
        <taxon>Weeksellaceae</taxon>
        <taxon>Chryseobacterium group</taxon>
        <taxon>Chryseobacterium</taxon>
    </lineage>
</organism>
<keyword evidence="9" id="KW-0963">Cytoplasm</keyword>
<evidence type="ECO:0000256" key="9">
    <source>
        <dbReference type="HAMAP-Rule" id="MF_00082"/>
    </source>
</evidence>
<gene>
    <name evidence="9 11" type="primary">argB</name>
    <name evidence="11" type="ORF">JET18_17195</name>
</gene>
<evidence type="ECO:0000259" key="10">
    <source>
        <dbReference type="Pfam" id="PF00696"/>
    </source>
</evidence>
<dbReference type="CDD" id="cd04238">
    <property type="entry name" value="AAK_NAGK-like"/>
    <property type="match status" value="1"/>
</dbReference>
<dbReference type="InterPro" id="IPR004662">
    <property type="entry name" value="AcgluKinase_fam"/>
</dbReference>
<evidence type="ECO:0000256" key="4">
    <source>
        <dbReference type="ARBA" id="ARBA00022679"/>
    </source>
</evidence>
<evidence type="ECO:0000256" key="2">
    <source>
        <dbReference type="ARBA" id="ARBA00022571"/>
    </source>
</evidence>
<keyword evidence="5 9" id="KW-0547">Nucleotide-binding</keyword>
<evidence type="ECO:0000256" key="1">
    <source>
        <dbReference type="ARBA" id="ARBA00004828"/>
    </source>
</evidence>
<dbReference type="Proteomes" id="UP000661696">
    <property type="component" value="Unassembled WGS sequence"/>
</dbReference>
<comment type="catalytic activity">
    <reaction evidence="8 9">
        <text>N-acetyl-L-glutamate + ATP = N-acetyl-L-glutamyl 5-phosphate + ADP</text>
        <dbReference type="Rhea" id="RHEA:14629"/>
        <dbReference type="ChEBI" id="CHEBI:30616"/>
        <dbReference type="ChEBI" id="CHEBI:44337"/>
        <dbReference type="ChEBI" id="CHEBI:57936"/>
        <dbReference type="ChEBI" id="CHEBI:456216"/>
        <dbReference type="EC" id="2.7.2.8"/>
    </reaction>
</comment>
<dbReference type="InterPro" id="IPR036393">
    <property type="entry name" value="AceGlu_kinase-like_sf"/>
</dbReference>
<dbReference type="EMBL" id="JAELVM010000003">
    <property type="protein sequence ID" value="MBL1222592.1"/>
    <property type="molecule type" value="Genomic_DNA"/>
</dbReference>
<evidence type="ECO:0000313" key="12">
    <source>
        <dbReference type="Proteomes" id="UP000661696"/>
    </source>
</evidence>
<dbReference type="InterPro" id="IPR001048">
    <property type="entry name" value="Asp/Glu/Uridylate_kinase"/>
</dbReference>
<comment type="caution">
    <text evidence="11">The sequence shown here is derived from an EMBL/GenBank/DDBJ whole genome shotgun (WGS) entry which is preliminary data.</text>
</comment>
<comment type="function">
    <text evidence="9">Catalyzes the ATP-dependent phosphorylation of N-acetyl-L-glutamate.</text>
</comment>
<reference evidence="11 12" key="1">
    <citation type="submission" date="2020-12" db="EMBL/GenBank/DDBJ databases">
        <title>Chryseobacterium endoalhailicus sp. nov., isolated from seed of leguminous plant.</title>
        <authorList>
            <person name="Zhang X."/>
        </authorList>
    </citation>
    <scope>NUCLEOTIDE SEQUENCE [LARGE SCALE GENOMIC DNA]</scope>
    <source>
        <strain evidence="11 12">L7</strain>
    </source>
</reference>
<dbReference type="PIRSF" id="PIRSF000728">
    <property type="entry name" value="NAGK"/>
    <property type="match status" value="1"/>
</dbReference>
<dbReference type="PANTHER" id="PTHR23342">
    <property type="entry name" value="N-ACETYLGLUTAMATE SYNTHASE"/>
    <property type="match status" value="1"/>
</dbReference>
<evidence type="ECO:0000256" key="8">
    <source>
        <dbReference type="ARBA" id="ARBA00048141"/>
    </source>
</evidence>
<feature type="domain" description="Aspartate/glutamate/uridylate kinase" evidence="10">
    <location>
        <begin position="4"/>
        <end position="244"/>
    </location>
</feature>
<comment type="pathway">
    <text evidence="1 9">Amino-acid biosynthesis; L-arginine biosynthesis; N(2)-acetyl-L-ornithine from L-glutamate: step 2/4.</text>
</comment>
<dbReference type="GO" id="GO:0003991">
    <property type="term" value="F:acetylglutamate kinase activity"/>
    <property type="evidence" value="ECO:0007669"/>
    <property type="project" value="UniProtKB-EC"/>
</dbReference>
<dbReference type="HAMAP" id="MF_00082">
    <property type="entry name" value="ArgB"/>
    <property type="match status" value="1"/>
</dbReference>
<evidence type="ECO:0000313" key="11">
    <source>
        <dbReference type="EMBL" id="MBL1222592.1"/>
    </source>
</evidence>
<feature type="site" description="Transition state stabilizer" evidence="9">
    <location>
        <position position="9"/>
    </location>
</feature>
<evidence type="ECO:0000256" key="3">
    <source>
        <dbReference type="ARBA" id="ARBA00022605"/>
    </source>
</evidence>
<keyword evidence="4 9" id="KW-0808">Transferase</keyword>
<comment type="subcellular location">
    <subcellularLocation>
        <location evidence="9">Cytoplasm</location>
    </subcellularLocation>
</comment>
<dbReference type="SUPFAM" id="SSF53633">
    <property type="entry name" value="Carbamate kinase-like"/>
    <property type="match status" value="1"/>
</dbReference>